<organism evidence="2 3">
    <name type="scientific">Multifurca ochricompacta</name>
    <dbReference type="NCBI Taxonomy" id="376703"/>
    <lineage>
        <taxon>Eukaryota</taxon>
        <taxon>Fungi</taxon>
        <taxon>Dikarya</taxon>
        <taxon>Basidiomycota</taxon>
        <taxon>Agaricomycotina</taxon>
        <taxon>Agaricomycetes</taxon>
        <taxon>Russulales</taxon>
        <taxon>Russulaceae</taxon>
        <taxon>Multifurca</taxon>
    </lineage>
</organism>
<dbReference type="AlphaFoldDB" id="A0AAD4QIL0"/>
<keyword evidence="3" id="KW-1185">Reference proteome</keyword>
<keyword evidence="1" id="KW-1133">Transmembrane helix</keyword>
<name>A0AAD4QIL0_9AGAM</name>
<accession>A0AAD4QIL0</accession>
<protein>
    <submittedName>
        <fullName evidence="2">Uncharacterized protein</fullName>
    </submittedName>
</protein>
<evidence type="ECO:0000256" key="1">
    <source>
        <dbReference type="SAM" id="Phobius"/>
    </source>
</evidence>
<keyword evidence="1" id="KW-0472">Membrane</keyword>
<feature type="transmembrane region" description="Helical" evidence="1">
    <location>
        <begin position="144"/>
        <end position="166"/>
    </location>
</feature>
<proteinExistence type="predicted"/>
<dbReference type="Proteomes" id="UP001203297">
    <property type="component" value="Unassembled WGS sequence"/>
</dbReference>
<gene>
    <name evidence="2" type="ORF">B0F90DRAFT_1672551</name>
</gene>
<evidence type="ECO:0000313" key="2">
    <source>
        <dbReference type="EMBL" id="KAI0289235.1"/>
    </source>
</evidence>
<reference evidence="2" key="1">
    <citation type="journal article" date="2022" name="New Phytol.">
        <title>Evolutionary transition to the ectomycorrhizal habit in the genomes of a hyperdiverse lineage of mushroom-forming fungi.</title>
        <authorList>
            <person name="Looney B."/>
            <person name="Miyauchi S."/>
            <person name="Morin E."/>
            <person name="Drula E."/>
            <person name="Courty P.E."/>
            <person name="Kohler A."/>
            <person name="Kuo A."/>
            <person name="LaButti K."/>
            <person name="Pangilinan J."/>
            <person name="Lipzen A."/>
            <person name="Riley R."/>
            <person name="Andreopoulos W."/>
            <person name="He G."/>
            <person name="Johnson J."/>
            <person name="Nolan M."/>
            <person name="Tritt A."/>
            <person name="Barry K.W."/>
            <person name="Grigoriev I.V."/>
            <person name="Nagy L.G."/>
            <person name="Hibbett D."/>
            <person name="Henrissat B."/>
            <person name="Matheny P.B."/>
            <person name="Labbe J."/>
            <person name="Martin F.M."/>
        </authorList>
    </citation>
    <scope>NUCLEOTIDE SEQUENCE</scope>
    <source>
        <strain evidence="2">BPL690</strain>
    </source>
</reference>
<keyword evidence="1" id="KW-0812">Transmembrane</keyword>
<comment type="caution">
    <text evidence="2">The sequence shown here is derived from an EMBL/GenBank/DDBJ whole genome shotgun (WGS) entry which is preliminary data.</text>
</comment>
<dbReference type="EMBL" id="WTXG01000350">
    <property type="protein sequence ID" value="KAI0289235.1"/>
    <property type="molecule type" value="Genomic_DNA"/>
</dbReference>
<evidence type="ECO:0000313" key="3">
    <source>
        <dbReference type="Proteomes" id="UP001203297"/>
    </source>
</evidence>
<sequence length="230" mass="25458">MFDQKSVTQWFLEKWVSVMGSESRGDQAAFWGGDSATPSTVARSGVRGVRQKQSHVTDGKTKSGYLSARFLLPFILVLNTRGVIHIMPKECTAQLVWDGTSSVGRHLMGLTAVRERVVGKERWFCDRVLLGSNRGSTYRFPLRLLLSSATFMVKGWLTSAMGVVAIRQVLFMFYRKMTIGIHCDWKGGRTMWAGVIQPGDGSVPRPPQITTNRSGTFMSGGIKEMVDSGS</sequence>